<name>A0A9P6YHD0_RHIOR</name>
<accession>A0A9P6YHD0</accession>
<feature type="domain" description="C2H2-type" evidence="11">
    <location>
        <begin position="42"/>
        <end position="71"/>
    </location>
</feature>
<evidence type="ECO:0000313" key="12">
    <source>
        <dbReference type="EMBL" id="KAG1548583.1"/>
    </source>
</evidence>
<proteinExistence type="inferred from homology"/>
<evidence type="ECO:0000256" key="1">
    <source>
        <dbReference type="ARBA" id="ARBA00004123"/>
    </source>
</evidence>
<dbReference type="GO" id="GO:0008270">
    <property type="term" value="F:zinc ion binding"/>
    <property type="evidence" value="ECO:0007669"/>
    <property type="project" value="UniProtKB-KW"/>
</dbReference>
<dbReference type="FunFam" id="3.30.160.60:FF:001182">
    <property type="entry name" value="Zinc finger, C2H2 type"/>
    <property type="match status" value="1"/>
</dbReference>
<evidence type="ECO:0000256" key="6">
    <source>
        <dbReference type="ARBA" id="ARBA00022833"/>
    </source>
</evidence>
<dbReference type="EMBL" id="JAANIT010000358">
    <property type="protein sequence ID" value="KAG1548583.1"/>
    <property type="molecule type" value="Genomic_DNA"/>
</dbReference>
<evidence type="ECO:0000313" key="13">
    <source>
        <dbReference type="Proteomes" id="UP000717996"/>
    </source>
</evidence>
<keyword evidence="4" id="KW-0677">Repeat</keyword>
<evidence type="ECO:0000256" key="3">
    <source>
        <dbReference type="ARBA" id="ARBA00022723"/>
    </source>
</evidence>
<dbReference type="GO" id="GO:0005634">
    <property type="term" value="C:nucleus"/>
    <property type="evidence" value="ECO:0007669"/>
    <property type="project" value="UniProtKB-SubCell"/>
</dbReference>
<dbReference type="Gene3D" id="3.30.160.60">
    <property type="entry name" value="Classic Zinc Finger"/>
    <property type="match status" value="2"/>
</dbReference>
<feature type="compositionally biased region" description="Polar residues" evidence="10">
    <location>
        <begin position="298"/>
        <end position="318"/>
    </location>
</feature>
<keyword evidence="5 9" id="KW-0863">Zinc-finger</keyword>
<comment type="caution">
    <text evidence="12">The sequence shown here is derived from an EMBL/GenBank/DDBJ whole genome shotgun (WGS) entry which is preliminary data.</text>
</comment>
<dbReference type="PANTHER" id="PTHR47257">
    <property type="entry name" value="PH-RESPONSE TRANSCRIPTION FACTOR PACC/RIM101"/>
    <property type="match status" value="1"/>
</dbReference>
<reference evidence="12" key="1">
    <citation type="journal article" date="2020" name="Microb. Genom.">
        <title>Genetic diversity of clinical and environmental Mucorales isolates obtained from an investigation of mucormycosis cases among solid organ transplant recipients.</title>
        <authorList>
            <person name="Nguyen M.H."/>
            <person name="Kaul D."/>
            <person name="Muto C."/>
            <person name="Cheng S.J."/>
            <person name="Richter R.A."/>
            <person name="Bruno V.M."/>
            <person name="Liu G."/>
            <person name="Beyhan S."/>
            <person name="Sundermann A.J."/>
            <person name="Mounaud S."/>
            <person name="Pasculle A.W."/>
            <person name="Nierman W.C."/>
            <person name="Driscoll E."/>
            <person name="Cumbie R."/>
            <person name="Clancy C.J."/>
            <person name="Dupont C.L."/>
        </authorList>
    </citation>
    <scope>NUCLEOTIDE SEQUENCE</scope>
    <source>
        <strain evidence="12">GL16</strain>
    </source>
</reference>
<dbReference type="GO" id="GO:0045944">
    <property type="term" value="P:positive regulation of transcription by RNA polymerase II"/>
    <property type="evidence" value="ECO:0007669"/>
    <property type="project" value="TreeGrafter"/>
</dbReference>
<evidence type="ECO:0000256" key="7">
    <source>
        <dbReference type="ARBA" id="ARBA00023242"/>
    </source>
</evidence>
<comment type="similarity">
    <text evidence="8">Belongs to the pacC/RIM101 family.</text>
</comment>
<organism evidence="12 13">
    <name type="scientific">Rhizopus oryzae</name>
    <name type="common">Mucormycosis agent</name>
    <name type="synonym">Rhizopus arrhizus var. delemar</name>
    <dbReference type="NCBI Taxonomy" id="64495"/>
    <lineage>
        <taxon>Eukaryota</taxon>
        <taxon>Fungi</taxon>
        <taxon>Fungi incertae sedis</taxon>
        <taxon>Mucoromycota</taxon>
        <taxon>Mucoromycotina</taxon>
        <taxon>Mucoromycetes</taxon>
        <taxon>Mucorales</taxon>
        <taxon>Mucorineae</taxon>
        <taxon>Rhizopodaceae</taxon>
        <taxon>Rhizopus</taxon>
    </lineage>
</organism>
<evidence type="ECO:0000256" key="5">
    <source>
        <dbReference type="ARBA" id="ARBA00022771"/>
    </source>
</evidence>
<dbReference type="Pfam" id="PF21816">
    <property type="entry name" value="Zap1_zf1"/>
    <property type="match status" value="1"/>
</dbReference>
<comment type="subcellular location">
    <subcellularLocation>
        <location evidence="1">Nucleus</location>
    </subcellularLocation>
</comment>
<dbReference type="Pfam" id="PF00096">
    <property type="entry name" value="zf-C2H2"/>
    <property type="match status" value="1"/>
</dbReference>
<dbReference type="PROSITE" id="PS50157">
    <property type="entry name" value="ZINC_FINGER_C2H2_2"/>
    <property type="match status" value="3"/>
</dbReference>
<keyword evidence="2" id="KW-0678">Repressor</keyword>
<dbReference type="InterPro" id="IPR048420">
    <property type="entry name" value="Zap1-like_Znf1"/>
</dbReference>
<dbReference type="InterPro" id="IPR013087">
    <property type="entry name" value="Znf_C2H2_type"/>
</dbReference>
<keyword evidence="7" id="KW-0539">Nucleus</keyword>
<dbReference type="SMART" id="SM00355">
    <property type="entry name" value="ZnF_C2H2"/>
    <property type="match status" value="3"/>
</dbReference>
<protein>
    <recommendedName>
        <fullName evidence="11">C2H2-type domain-containing protein</fullName>
    </recommendedName>
</protein>
<feature type="region of interest" description="Disordered" evidence="10">
    <location>
        <begin position="293"/>
        <end position="352"/>
    </location>
</feature>
<dbReference type="SUPFAM" id="SSF57667">
    <property type="entry name" value="beta-beta-alpha zinc fingers"/>
    <property type="match status" value="2"/>
</dbReference>
<feature type="compositionally biased region" description="Polar residues" evidence="10">
    <location>
        <begin position="130"/>
        <end position="142"/>
    </location>
</feature>
<keyword evidence="6" id="KW-0862">Zinc</keyword>
<evidence type="ECO:0000256" key="10">
    <source>
        <dbReference type="SAM" id="MobiDB-lite"/>
    </source>
</evidence>
<sequence length="460" mass="52026">MSNDKLSCRWLNCQKSFESAEGLYSHLSDDHVGRRSTNNLCLQCRWNNCGIVAVKRDHLASHIRVHLPLKPHVCSICDKGFKRPQDLKKHEKIHTEEHQSSLLSKQPGYKPVRRRRKTVYQGRNLGPLPMNSSSQGSITSDMSSLTYSPPMQSGVSLTESPVKDEGFYPYGNIKNATGDFTQNVLYNQNLPNYDAEMINRLNEIAPTIDYIDNLNWSVPADLGSAQVLQDWLEQISSNIQNNEDSKVAMTTDYYNNNDTFIPDQQQDNLYPKLTDLPSDPYFALTPNSFIDLHPVNTERPSTPSQISPSKTEVSPQFWSPSLINSQQNQSSSSYSLSSSDMVDFSSPTSHSDYPTFQTKQELVCEVTPTLNSAGSFNNKKDLIHMMNVFSSPKDIKKPTKTQPKKEKKNLDKEQVVCQTFKEEEDSSISPYADLVNMISHMNMEDTRPHPVIIDTPQTCS</sequence>
<dbReference type="InterPro" id="IPR050806">
    <property type="entry name" value="pacC/RIM101"/>
</dbReference>
<evidence type="ECO:0000256" key="9">
    <source>
        <dbReference type="PROSITE-ProRule" id="PRU00042"/>
    </source>
</evidence>
<feature type="region of interest" description="Disordered" evidence="10">
    <location>
        <begin position="92"/>
        <end position="142"/>
    </location>
</feature>
<dbReference type="PANTHER" id="PTHR47257:SF1">
    <property type="entry name" value="PH-RESPONSE TRANSCRIPTION FACTOR PACC_RIM101"/>
    <property type="match status" value="1"/>
</dbReference>
<evidence type="ECO:0000259" key="11">
    <source>
        <dbReference type="PROSITE" id="PS50157"/>
    </source>
</evidence>
<feature type="domain" description="C2H2-type" evidence="11">
    <location>
        <begin position="6"/>
        <end position="36"/>
    </location>
</feature>
<evidence type="ECO:0000256" key="8">
    <source>
        <dbReference type="ARBA" id="ARBA00038089"/>
    </source>
</evidence>
<keyword evidence="3" id="KW-0479">Metal-binding</keyword>
<dbReference type="Proteomes" id="UP000717996">
    <property type="component" value="Unassembled WGS sequence"/>
</dbReference>
<dbReference type="PROSITE" id="PS00028">
    <property type="entry name" value="ZINC_FINGER_C2H2_1"/>
    <property type="match status" value="2"/>
</dbReference>
<dbReference type="InterPro" id="IPR036236">
    <property type="entry name" value="Znf_C2H2_sf"/>
</dbReference>
<evidence type="ECO:0000256" key="4">
    <source>
        <dbReference type="ARBA" id="ARBA00022737"/>
    </source>
</evidence>
<dbReference type="OrthoDB" id="6155966at2759"/>
<feature type="domain" description="C2H2-type" evidence="11">
    <location>
        <begin position="72"/>
        <end position="99"/>
    </location>
</feature>
<dbReference type="AlphaFoldDB" id="A0A9P6YHD0"/>
<evidence type="ECO:0000256" key="2">
    <source>
        <dbReference type="ARBA" id="ARBA00022491"/>
    </source>
</evidence>
<gene>
    <name evidence="12" type="ORF">G6F51_003579</name>
</gene>
<feature type="region of interest" description="Disordered" evidence="10">
    <location>
        <begin position="392"/>
        <end position="411"/>
    </location>
</feature>
<feature type="compositionally biased region" description="Low complexity" evidence="10">
    <location>
        <begin position="319"/>
        <end position="349"/>
    </location>
</feature>